<keyword evidence="6 9" id="KW-0694">RNA-binding</keyword>
<keyword evidence="5 9" id="KW-0067">ATP-binding</keyword>
<organism evidence="11 12">
    <name type="scientific">Plebeiibacterium sediminum</name>
    <dbReference type="NCBI Taxonomy" id="2992112"/>
    <lineage>
        <taxon>Bacteria</taxon>
        <taxon>Pseudomonadati</taxon>
        <taxon>Bacteroidota</taxon>
        <taxon>Bacteroidia</taxon>
        <taxon>Marinilabiliales</taxon>
        <taxon>Marinilabiliaceae</taxon>
        <taxon>Plebeiibacterium</taxon>
    </lineage>
</organism>
<evidence type="ECO:0000313" key="12">
    <source>
        <dbReference type="Proteomes" id="UP001209229"/>
    </source>
</evidence>
<comment type="caution">
    <text evidence="11">The sequence shown here is derived from an EMBL/GenBank/DDBJ whole genome shotgun (WGS) entry which is preliminary data.</text>
</comment>
<evidence type="ECO:0000256" key="6">
    <source>
        <dbReference type="ARBA" id="ARBA00022884"/>
    </source>
</evidence>
<evidence type="ECO:0000313" key="11">
    <source>
        <dbReference type="EMBL" id="MCW3786065.1"/>
    </source>
</evidence>
<evidence type="ECO:0000256" key="3">
    <source>
        <dbReference type="ARBA" id="ARBA00022694"/>
    </source>
</evidence>
<feature type="binding site" evidence="9">
    <location>
        <position position="140"/>
    </location>
    <ligand>
        <name>ATP</name>
        <dbReference type="ChEBI" id="CHEBI:30616"/>
    </ligand>
</feature>
<dbReference type="CDD" id="cd01998">
    <property type="entry name" value="MnmA_TRMU-like"/>
    <property type="match status" value="1"/>
</dbReference>
<dbReference type="Pfam" id="PF20259">
    <property type="entry name" value="tRNA_Me_trans_M"/>
    <property type="match status" value="1"/>
</dbReference>
<keyword evidence="3 9" id="KW-0819">tRNA processing</keyword>
<keyword evidence="9" id="KW-0963">Cytoplasm</keyword>
<keyword evidence="12" id="KW-1185">Reference proteome</keyword>
<keyword evidence="2 9" id="KW-0808">Transferase</keyword>
<feature type="active site" description="Cysteine persulfide intermediate" evidence="9">
    <location>
        <position position="216"/>
    </location>
</feature>
<dbReference type="GO" id="GO:0002143">
    <property type="term" value="P:tRNA wobble position uridine thiolation"/>
    <property type="evidence" value="ECO:0007669"/>
    <property type="project" value="TreeGrafter"/>
</dbReference>
<feature type="binding site" evidence="9">
    <location>
        <position position="49"/>
    </location>
    <ligand>
        <name>ATP</name>
        <dbReference type="ChEBI" id="CHEBI:30616"/>
    </ligand>
</feature>
<dbReference type="PANTHER" id="PTHR11933">
    <property type="entry name" value="TRNA 5-METHYLAMINOMETHYL-2-THIOURIDYLATE -METHYLTRANSFERASE"/>
    <property type="match status" value="1"/>
</dbReference>
<comment type="subcellular location">
    <subcellularLocation>
        <location evidence="9">Cytoplasm</location>
    </subcellularLocation>
</comment>
<dbReference type="AlphaFoldDB" id="A0AAE3M3D3"/>
<feature type="binding site" evidence="9">
    <location>
        <begin position="23"/>
        <end position="30"/>
    </location>
    <ligand>
        <name>ATP</name>
        <dbReference type="ChEBI" id="CHEBI:30616"/>
    </ligand>
</feature>
<evidence type="ECO:0000256" key="7">
    <source>
        <dbReference type="ARBA" id="ARBA00023157"/>
    </source>
</evidence>
<dbReference type="NCBIfam" id="TIGR00420">
    <property type="entry name" value="trmU"/>
    <property type="match status" value="1"/>
</dbReference>
<evidence type="ECO:0000256" key="2">
    <source>
        <dbReference type="ARBA" id="ARBA00022679"/>
    </source>
</evidence>
<feature type="region of interest" description="Interaction with tRNA" evidence="9">
    <location>
        <begin position="364"/>
        <end position="365"/>
    </location>
</feature>
<dbReference type="Proteomes" id="UP001209229">
    <property type="component" value="Unassembled WGS sequence"/>
</dbReference>
<dbReference type="PROSITE" id="PS50206">
    <property type="entry name" value="RHODANESE_3"/>
    <property type="match status" value="1"/>
</dbReference>
<proteinExistence type="inferred from homology"/>
<dbReference type="PANTHER" id="PTHR11933:SF5">
    <property type="entry name" value="MITOCHONDRIAL TRNA-SPECIFIC 2-THIOURIDYLASE 1"/>
    <property type="match status" value="1"/>
</dbReference>
<sequence>MCAIFIAYNYLENRMQKKKVVIGLSGGVDSSVAAYVLKEQGYEVIGLFMKNWHDTTGVLEADCPWLEDKFDAMAVAKKLDIPFHYVDLSEQYRARVVDYMFSEYEKGRTPNPDVLCNREIKFDVFMDKAFELGADYVATGHYCRKDTIVKDGKEYHRLLAGSDGNKDQSYFLCQLSQEQLAKALFPIGDIVKPEVRRIANELNLVTAHKKDSQGICFVGKVDLPVFLQQKLESKKGKVFIIDKDCELFSRNWNQAKENPTDEVLEELCQPYVFHPKYGKRVGEHGGAHFYTIGQRKGLNIGGFPEPLFIIGTNIPFNQIYVGMGKQHPGLYRQVLKVNADELHWVRPDLEMQVGESRRLQIRIRYRQPLQQGVIHRRKDGMYVVFDEPQRGITSGQFASWYVEDELIGSGVID</sequence>
<evidence type="ECO:0000256" key="4">
    <source>
        <dbReference type="ARBA" id="ARBA00022741"/>
    </source>
</evidence>
<dbReference type="InterPro" id="IPR023382">
    <property type="entry name" value="MnmA-like_central_sf"/>
</dbReference>
<dbReference type="InterPro" id="IPR014729">
    <property type="entry name" value="Rossmann-like_a/b/a_fold"/>
</dbReference>
<dbReference type="EC" id="2.8.1.13" evidence="9"/>
<evidence type="ECO:0000256" key="1">
    <source>
        <dbReference type="ARBA" id="ARBA00022555"/>
    </source>
</evidence>
<comment type="function">
    <text evidence="9">Catalyzes the 2-thiolation of uridine at the wobble position (U34) of tRNA, leading to the formation of s(2)U34.</text>
</comment>
<dbReference type="Pfam" id="PF20258">
    <property type="entry name" value="tRNA_Me_trans_C"/>
    <property type="match status" value="1"/>
</dbReference>
<comment type="catalytic activity">
    <reaction evidence="8 9">
        <text>S-sulfanyl-L-cysteinyl-[protein] + uridine(34) in tRNA + AH2 + ATP = 2-thiouridine(34) in tRNA + L-cysteinyl-[protein] + A + AMP + diphosphate + H(+)</text>
        <dbReference type="Rhea" id="RHEA:47032"/>
        <dbReference type="Rhea" id="RHEA-COMP:10131"/>
        <dbReference type="Rhea" id="RHEA-COMP:11726"/>
        <dbReference type="Rhea" id="RHEA-COMP:11727"/>
        <dbReference type="Rhea" id="RHEA-COMP:11728"/>
        <dbReference type="ChEBI" id="CHEBI:13193"/>
        <dbReference type="ChEBI" id="CHEBI:15378"/>
        <dbReference type="ChEBI" id="CHEBI:17499"/>
        <dbReference type="ChEBI" id="CHEBI:29950"/>
        <dbReference type="ChEBI" id="CHEBI:30616"/>
        <dbReference type="ChEBI" id="CHEBI:33019"/>
        <dbReference type="ChEBI" id="CHEBI:61963"/>
        <dbReference type="ChEBI" id="CHEBI:65315"/>
        <dbReference type="ChEBI" id="CHEBI:87170"/>
        <dbReference type="ChEBI" id="CHEBI:456215"/>
        <dbReference type="EC" id="2.8.1.13"/>
    </reaction>
</comment>
<protein>
    <recommendedName>
        <fullName evidence="9">tRNA-specific 2-thiouridylase MnmA</fullName>
        <ecNumber evidence="9">2.8.1.13</ecNumber>
    </recommendedName>
</protein>
<feature type="region of interest" description="Interaction with target base in tRNA" evidence="9">
    <location>
        <begin position="111"/>
        <end position="113"/>
    </location>
</feature>
<evidence type="ECO:0000256" key="5">
    <source>
        <dbReference type="ARBA" id="ARBA00022840"/>
    </source>
</evidence>
<dbReference type="GO" id="GO:0005737">
    <property type="term" value="C:cytoplasm"/>
    <property type="evidence" value="ECO:0007669"/>
    <property type="project" value="UniProtKB-SubCell"/>
</dbReference>
<gene>
    <name evidence="9 11" type="primary">mnmA</name>
    <name evidence="11" type="ORF">OM075_06270</name>
</gene>
<dbReference type="SUPFAM" id="SSF52402">
    <property type="entry name" value="Adenine nucleotide alpha hydrolases-like"/>
    <property type="match status" value="1"/>
</dbReference>
<keyword evidence="4 9" id="KW-0547">Nucleotide-binding</keyword>
<dbReference type="GO" id="GO:0103016">
    <property type="term" value="F:tRNA-uridine 2-sulfurtransferase activity"/>
    <property type="evidence" value="ECO:0007669"/>
    <property type="project" value="UniProtKB-EC"/>
</dbReference>
<comment type="caution">
    <text evidence="9">Lacks conserved residue(s) required for the propagation of feature annotation.</text>
</comment>
<evidence type="ECO:0000256" key="9">
    <source>
        <dbReference type="HAMAP-Rule" id="MF_00144"/>
    </source>
</evidence>
<keyword evidence="7" id="KW-1015">Disulfide bond</keyword>
<evidence type="ECO:0000259" key="10">
    <source>
        <dbReference type="PROSITE" id="PS50206"/>
    </source>
</evidence>
<feature type="domain" description="Rhodanese" evidence="10">
    <location>
        <begin position="3"/>
        <end position="61"/>
    </location>
</feature>
<dbReference type="Gene3D" id="2.40.30.10">
    <property type="entry name" value="Translation factors"/>
    <property type="match status" value="1"/>
</dbReference>
<dbReference type="InterPro" id="IPR004506">
    <property type="entry name" value="MnmA-like"/>
</dbReference>
<dbReference type="NCBIfam" id="NF001138">
    <property type="entry name" value="PRK00143.1"/>
    <property type="match status" value="1"/>
</dbReference>
<accession>A0AAE3M3D3</accession>
<dbReference type="GO" id="GO:0000049">
    <property type="term" value="F:tRNA binding"/>
    <property type="evidence" value="ECO:0007669"/>
    <property type="project" value="UniProtKB-KW"/>
</dbReference>
<feature type="site" description="Interaction with tRNA" evidence="9">
    <location>
        <position position="396"/>
    </location>
</feature>
<dbReference type="InterPro" id="IPR046885">
    <property type="entry name" value="MnmA-like_C"/>
</dbReference>
<name>A0AAE3M3D3_9BACT</name>
<dbReference type="FunFam" id="3.40.50.620:FF:000115">
    <property type="entry name" value="tRNA-specific 2-thiouridylase MnmA"/>
    <property type="match status" value="1"/>
</dbReference>
<dbReference type="Pfam" id="PF03054">
    <property type="entry name" value="tRNA_Me_trans"/>
    <property type="match status" value="1"/>
</dbReference>
<dbReference type="Gene3D" id="3.40.50.620">
    <property type="entry name" value="HUPs"/>
    <property type="match status" value="1"/>
</dbReference>
<comment type="similarity">
    <text evidence="9">Belongs to the MnmA/TRMU family.</text>
</comment>
<reference evidence="11" key="1">
    <citation type="submission" date="2022-10" db="EMBL/GenBank/DDBJ databases">
        <authorList>
            <person name="Yu W.X."/>
        </authorList>
    </citation>
    <scope>NUCLEOTIDE SEQUENCE</scope>
    <source>
        <strain evidence="11">AAT</strain>
    </source>
</reference>
<keyword evidence="1 9" id="KW-0820">tRNA-binding</keyword>
<dbReference type="Gene3D" id="2.30.30.280">
    <property type="entry name" value="Adenine nucleotide alpha hydrolases-like domains"/>
    <property type="match status" value="1"/>
</dbReference>
<feature type="active site" description="Nucleophile" evidence="9">
    <location>
        <position position="116"/>
    </location>
</feature>
<dbReference type="InterPro" id="IPR001763">
    <property type="entry name" value="Rhodanese-like_dom"/>
</dbReference>
<dbReference type="GO" id="GO:0005524">
    <property type="term" value="F:ATP binding"/>
    <property type="evidence" value="ECO:0007669"/>
    <property type="project" value="UniProtKB-KW"/>
</dbReference>
<evidence type="ECO:0000256" key="8">
    <source>
        <dbReference type="ARBA" id="ARBA00051542"/>
    </source>
</evidence>
<dbReference type="HAMAP" id="MF_00144">
    <property type="entry name" value="tRNA_thiouridyl_MnmA"/>
    <property type="match status" value="1"/>
</dbReference>
<feature type="site" description="Interaction with tRNA" evidence="9">
    <location>
        <position position="141"/>
    </location>
</feature>
<dbReference type="InterPro" id="IPR046884">
    <property type="entry name" value="MnmA-like_central"/>
</dbReference>
<feature type="region of interest" description="Interaction with tRNA" evidence="9">
    <location>
        <begin position="166"/>
        <end position="168"/>
    </location>
</feature>
<dbReference type="EMBL" id="JAPDPJ010000009">
    <property type="protein sequence ID" value="MCW3786065.1"/>
    <property type="molecule type" value="Genomic_DNA"/>
</dbReference>